<dbReference type="EMBL" id="FONT01000006">
    <property type="protein sequence ID" value="SFE95630.1"/>
    <property type="molecule type" value="Genomic_DNA"/>
</dbReference>
<dbReference type="RefSeq" id="WP_091663040.1">
    <property type="nucleotide sequence ID" value="NZ_FONT01000006.1"/>
</dbReference>
<keyword evidence="2" id="KW-0413">Isomerase</keyword>
<dbReference type="CDD" id="cd02947">
    <property type="entry name" value="TRX_family"/>
    <property type="match status" value="1"/>
</dbReference>
<dbReference type="STRING" id="930128.SAMN05192532_106224"/>
<dbReference type="PROSITE" id="PS51352">
    <property type="entry name" value="THIOREDOXIN_2"/>
    <property type="match status" value="1"/>
</dbReference>
<evidence type="ECO:0000259" key="1">
    <source>
        <dbReference type="PROSITE" id="PS51352"/>
    </source>
</evidence>
<gene>
    <name evidence="2" type="ORF">SAMN05192532_106224</name>
</gene>
<dbReference type="OrthoDB" id="7629852at2"/>
<dbReference type="InterPro" id="IPR013766">
    <property type="entry name" value="Thioredoxin_domain"/>
</dbReference>
<organism evidence="2 3">
    <name type="scientific">Alteribacillus iranensis</name>
    <dbReference type="NCBI Taxonomy" id="930128"/>
    <lineage>
        <taxon>Bacteria</taxon>
        <taxon>Bacillati</taxon>
        <taxon>Bacillota</taxon>
        <taxon>Bacilli</taxon>
        <taxon>Bacillales</taxon>
        <taxon>Bacillaceae</taxon>
        <taxon>Alteribacillus</taxon>
    </lineage>
</organism>
<evidence type="ECO:0000313" key="3">
    <source>
        <dbReference type="Proteomes" id="UP000199516"/>
    </source>
</evidence>
<dbReference type="InterPro" id="IPR036249">
    <property type="entry name" value="Thioredoxin-like_sf"/>
</dbReference>
<dbReference type="Gene3D" id="3.40.30.10">
    <property type="entry name" value="Glutaredoxin"/>
    <property type="match status" value="1"/>
</dbReference>
<dbReference type="SUPFAM" id="SSF52833">
    <property type="entry name" value="Thioredoxin-like"/>
    <property type="match status" value="1"/>
</dbReference>
<feature type="domain" description="Thioredoxin" evidence="1">
    <location>
        <begin position="1"/>
        <end position="105"/>
    </location>
</feature>
<proteinExistence type="predicted"/>
<dbReference type="Pfam" id="PF00085">
    <property type="entry name" value="Thioredoxin"/>
    <property type="match status" value="1"/>
</dbReference>
<evidence type="ECO:0000313" key="2">
    <source>
        <dbReference type="EMBL" id="SFE95630.1"/>
    </source>
</evidence>
<dbReference type="GO" id="GO:0016853">
    <property type="term" value="F:isomerase activity"/>
    <property type="evidence" value="ECO:0007669"/>
    <property type="project" value="UniProtKB-KW"/>
</dbReference>
<dbReference type="PANTHER" id="PTHR10438:SF468">
    <property type="entry name" value="THIOREDOXIN-1-RELATED"/>
    <property type="match status" value="1"/>
</dbReference>
<reference evidence="2 3" key="1">
    <citation type="submission" date="2016-10" db="EMBL/GenBank/DDBJ databases">
        <authorList>
            <person name="de Groot N.N."/>
        </authorList>
    </citation>
    <scope>NUCLEOTIDE SEQUENCE [LARGE SCALE GENOMIC DNA]</scope>
    <source>
        <strain evidence="2 3">DSM 23995</strain>
    </source>
</reference>
<keyword evidence="3" id="KW-1185">Reference proteome</keyword>
<dbReference type="PANTHER" id="PTHR10438">
    <property type="entry name" value="THIOREDOXIN"/>
    <property type="match status" value="1"/>
</dbReference>
<dbReference type="AlphaFoldDB" id="A0A1I2ETT0"/>
<sequence>MIELNNKVDFKEAKENKRVVVMFSADWCPDCRILDPAIPNLVENNQDFTFYHADRDALLDVCQEYGVFGIPSFITFHRGEEVSRFVSKDRKTPEDVQSYLNETREKIDH</sequence>
<dbReference type="Proteomes" id="UP000199516">
    <property type="component" value="Unassembled WGS sequence"/>
</dbReference>
<protein>
    <submittedName>
        <fullName evidence="2">Thiol-disulfide isomerase or thioredoxin</fullName>
    </submittedName>
</protein>
<name>A0A1I2ETT0_9BACI</name>
<accession>A0A1I2ETT0</accession>
<dbReference type="InterPro" id="IPR050620">
    <property type="entry name" value="Thioredoxin_H-type-like"/>
</dbReference>